<dbReference type="NCBIfam" id="NF040786">
    <property type="entry name" value="LysR_Sec_metab"/>
    <property type="match status" value="1"/>
</dbReference>
<keyword evidence="3" id="KW-0238">DNA-binding</keyword>
<dbReference type="Gene3D" id="3.40.190.290">
    <property type="match status" value="1"/>
</dbReference>
<dbReference type="PANTHER" id="PTHR30126:SF64">
    <property type="entry name" value="HTH-TYPE TRANSCRIPTIONAL REGULATOR CITR"/>
    <property type="match status" value="1"/>
</dbReference>
<evidence type="ECO:0000313" key="6">
    <source>
        <dbReference type="EMBL" id="MBC2576101.1"/>
    </source>
</evidence>
<evidence type="ECO:0000256" key="2">
    <source>
        <dbReference type="ARBA" id="ARBA00023015"/>
    </source>
</evidence>
<dbReference type="InterPro" id="IPR036390">
    <property type="entry name" value="WH_DNA-bd_sf"/>
</dbReference>
<dbReference type="PANTHER" id="PTHR30126">
    <property type="entry name" value="HTH-TYPE TRANSCRIPTIONAL REGULATOR"/>
    <property type="match status" value="1"/>
</dbReference>
<evidence type="ECO:0000256" key="3">
    <source>
        <dbReference type="ARBA" id="ARBA00023125"/>
    </source>
</evidence>
<keyword evidence="4" id="KW-0804">Transcription</keyword>
<dbReference type="InterPro" id="IPR005119">
    <property type="entry name" value="LysR_subst-bd"/>
</dbReference>
<evidence type="ECO:0000256" key="1">
    <source>
        <dbReference type="ARBA" id="ARBA00009437"/>
    </source>
</evidence>
<evidence type="ECO:0000256" key="4">
    <source>
        <dbReference type="ARBA" id="ARBA00023163"/>
    </source>
</evidence>
<comment type="similarity">
    <text evidence="1">Belongs to the LysR transcriptional regulatory family.</text>
</comment>
<accession>A0ABR6TMA1</accession>
<organism evidence="6 7">
    <name type="scientific">Peptostreptococcus canis</name>
    <dbReference type="NCBI Taxonomy" id="1159213"/>
    <lineage>
        <taxon>Bacteria</taxon>
        <taxon>Bacillati</taxon>
        <taxon>Bacillota</taxon>
        <taxon>Clostridia</taxon>
        <taxon>Peptostreptococcales</taxon>
        <taxon>Peptostreptococcaceae</taxon>
        <taxon>Peptostreptococcus</taxon>
    </lineage>
</organism>
<evidence type="ECO:0000313" key="7">
    <source>
        <dbReference type="Proteomes" id="UP000713904"/>
    </source>
</evidence>
<evidence type="ECO:0000259" key="5">
    <source>
        <dbReference type="PROSITE" id="PS50931"/>
    </source>
</evidence>
<feature type="domain" description="HTH lysR-type" evidence="5">
    <location>
        <begin position="1"/>
        <end position="58"/>
    </location>
</feature>
<sequence length="305" mass="34760">MDIKQLEVFVAVAKHKSFSKAARELFLTQPTVSSHIQNLENEMQCVLLNRNNKTITLTDSGKVLYNHAIIILNDCKKALYDIKEYSGKISGALNLVCSSIPEAYILPKFLKTFCDEYPNITFTIDHCDSNLVVPEILSERVTFGIVGSKSKHPHIRYIDLINDELVLICPSKCEIKNENGYININELKDLIFIMRKEGSGTRNLIVNTLNSSSVPISTLNVRAHVESNNAIIEMVKNGLGCSFVSLISVKDMIERGEIKSYRIKNLKFERNFYFLFSKKKFFTPTEKKFLEYFSSFYNLGIEIGE</sequence>
<dbReference type="SUPFAM" id="SSF46785">
    <property type="entry name" value="Winged helix' DNA-binding domain"/>
    <property type="match status" value="1"/>
</dbReference>
<dbReference type="Pfam" id="PF03466">
    <property type="entry name" value="LysR_substrate"/>
    <property type="match status" value="1"/>
</dbReference>
<dbReference type="RefSeq" id="WP_185624103.1">
    <property type="nucleotide sequence ID" value="NZ_JABGBW010000002.1"/>
</dbReference>
<dbReference type="Proteomes" id="UP000713904">
    <property type="component" value="Unassembled WGS sequence"/>
</dbReference>
<proteinExistence type="inferred from homology"/>
<comment type="caution">
    <text evidence="6">The sequence shown here is derived from an EMBL/GenBank/DDBJ whole genome shotgun (WGS) entry which is preliminary data.</text>
</comment>
<dbReference type="Gene3D" id="1.10.10.10">
    <property type="entry name" value="Winged helix-like DNA-binding domain superfamily/Winged helix DNA-binding domain"/>
    <property type="match status" value="1"/>
</dbReference>
<dbReference type="EMBL" id="JABGBW010000002">
    <property type="protein sequence ID" value="MBC2576101.1"/>
    <property type="molecule type" value="Genomic_DNA"/>
</dbReference>
<name>A0ABR6TMA1_9FIRM</name>
<dbReference type="InterPro" id="IPR000847">
    <property type="entry name" value="LysR_HTH_N"/>
</dbReference>
<reference evidence="6 7" key="1">
    <citation type="submission" date="2020-05" db="EMBL/GenBank/DDBJ databases">
        <title>Draft genome of xy-202 and genomic insight in genome of the genus Peptostreptococcus.</title>
        <authorList>
            <person name="Zhang Z."/>
        </authorList>
    </citation>
    <scope>NUCLEOTIDE SEQUENCE [LARGE SCALE GENOMIC DNA]</scope>
    <source>
        <strain evidence="6 7">DSM 27025</strain>
    </source>
</reference>
<protein>
    <submittedName>
        <fullName evidence="6">LysR family transcriptional regulator</fullName>
    </submittedName>
</protein>
<keyword evidence="7" id="KW-1185">Reference proteome</keyword>
<dbReference type="PRINTS" id="PR00039">
    <property type="entry name" value="HTHLYSR"/>
</dbReference>
<dbReference type="Pfam" id="PF00126">
    <property type="entry name" value="HTH_1"/>
    <property type="match status" value="1"/>
</dbReference>
<keyword evidence="2" id="KW-0805">Transcription regulation</keyword>
<dbReference type="InterPro" id="IPR047788">
    <property type="entry name" value="LysR-like_Sec_metab"/>
</dbReference>
<dbReference type="SUPFAM" id="SSF53850">
    <property type="entry name" value="Periplasmic binding protein-like II"/>
    <property type="match status" value="1"/>
</dbReference>
<dbReference type="PROSITE" id="PS50931">
    <property type="entry name" value="HTH_LYSR"/>
    <property type="match status" value="1"/>
</dbReference>
<dbReference type="InterPro" id="IPR036388">
    <property type="entry name" value="WH-like_DNA-bd_sf"/>
</dbReference>
<gene>
    <name evidence="6" type="ORF">HLB29_05320</name>
</gene>